<feature type="region of interest" description="Disordered" evidence="5">
    <location>
        <begin position="1283"/>
        <end position="1303"/>
    </location>
</feature>
<dbReference type="GO" id="GO:0007030">
    <property type="term" value="P:Golgi organization"/>
    <property type="evidence" value="ECO:0007669"/>
    <property type="project" value="TreeGrafter"/>
</dbReference>
<dbReference type="PANTHER" id="PTHR18921:SF2">
    <property type="entry name" value="THYROID RECEPTOR-INTERACTING PROTEIN 11"/>
    <property type="match status" value="1"/>
</dbReference>
<evidence type="ECO:0000256" key="5">
    <source>
        <dbReference type="SAM" id="MobiDB-lite"/>
    </source>
</evidence>
<evidence type="ECO:0000313" key="6">
    <source>
        <dbReference type="EnsemblMetazoa" id="AAEL022535-PB"/>
    </source>
</evidence>
<comment type="subcellular location">
    <subcellularLocation>
        <location evidence="1">Golgi apparatus</location>
    </subcellularLocation>
</comment>
<feature type="coiled-coil region" evidence="4">
    <location>
        <begin position="1032"/>
        <end position="1111"/>
    </location>
</feature>
<dbReference type="PANTHER" id="PTHR18921">
    <property type="entry name" value="MYOSIN HEAVY CHAIN - RELATED"/>
    <property type="match status" value="1"/>
</dbReference>
<sequence length="1303" mass="147396">MSWLKLNDSLNKVKGQITSFAQEVLAEGIVEEQEDDGQSNPVRDLHDAREKIGELTGLCATQDQEIATLRKQIAEYQQQQRKESKSPTEQPSSSGSKLVDHHHGPSTSTAMPGAAPAPTASALEDSWFWDPEQNVSSTSSSSKKDDDNDSPRSGTDLTTIPLEAPASEGEIIERLHRQLGDIRHQLKKQQLENALLNEKLTQVSNENRELNENIEELDRQHEVVVENLLTAKKGLLEKCNRLEEDLRVMHGEAAVTKELDELKVRYNKLEQSYVGSCQESVRLKAELEKVVVENVETVAALERKLEDLQQKLDQSEQRLRTETMEAQQRANVAVTETIELEQFLAALKDDNEYIKTELEETRTRCEQLESENIHQKAELDELRQKAEEEAFVALAPKEDDQAEIEELRRTIEQLRSESDRWKTDCDRLQEDNLALQKLEKNLQAQLGEQKQLLKRSEQQTLHEAQIQQLQQEVSELQNELKSVIIDNSVQLDAKEREWQDKLNFLKAENNRIQHGKDTLEADLLEYEKECSNLMKNNDVLIAEIDQLKCKKLETINENAEDSIVILEKQLEDCSRLNKSLDDEYKEMNKKLEEVLEEREELEMKVESLQKALDEKSKTVKDLQLSVETLESEKSSLLFEINETQSREPPSELSSELEKYKSKTESLQAQLTTINEDHASLVLKLQQLQQKSVENVKTSEGRIAELGKSLEAKEAVIVQLQQELERRSEEVETLKITSENEVQEELKVLRERLEAESTKSTALAVEKDELEQQLTRKLEEMDEMNRVKQAELSQTVETLTQQKDNLVQLITAKHNENVQYHGEIQRLSQLLQAELAAKTEAKAPAECTDCPTLREKLASLEQQTKKLEDFDKMADQIQFLREKSEILTNNLLIEQNNQKVLQQEKQEAIEQKNNLAKDLDRLRQHLLETEEAHTQETVELQQRYEETKRKLQALEDDVKKSTNALTSASIRANQHAETLQAQYHLLQQQRDELVAKLNTADDRDHKNQASLTNLQCALEQFQINRDRDIELATATIRRELEQAQTREANLRAEIRQLQQQLADAKNGLLAAARISDQLEIAQVTVASLKEELAKSNEKYETLEGRLQATEASQADKVEKSLVKNLVIGYVVAPNQNDKHQILKLISAVLTMDQAECIKVGLNRTGGGWFNSILGSGSAPSTPGANYNKESLTEAFVKFLEKESAPRPPGTAGGGLLNIMAHPSHSQQSAPTTASRTATPTPQQAPTVDQNQNPASATAQAATASAPAPVPVKPIVLGEFLKQSTTTFQAPRSSSSILKDILSDS</sequence>
<feature type="region of interest" description="Disordered" evidence="5">
    <location>
        <begin position="75"/>
        <end position="168"/>
    </location>
</feature>
<evidence type="ECO:0000256" key="4">
    <source>
        <dbReference type="SAM" id="Coils"/>
    </source>
</evidence>
<feature type="compositionally biased region" description="Low complexity" evidence="5">
    <location>
        <begin position="1291"/>
        <end position="1303"/>
    </location>
</feature>
<dbReference type="GO" id="GO:0031267">
    <property type="term" value="F:small GTPase binding"/>
    <property type="evidence" value="ECO:0007669"/>
    <property type="project" value="TreeGrafter"/>
</dbReference>
<evidence type="ECO:0000256" key="3">
    <source>
        <dbReference type="ARBA" id="ARBA00023054"/>
    </source>
</evidence>
<organism evidence="6 7">
    <name type="scientific">Aedes aegypti</name>
    <name type="common">Yellowfever mosquito</name>
    <name type="synonym">Culex aegypti</name>
    <dbReference type="NCBI Taxonomy" id="7159"/>
    <lineage>
        <taxon>Eukaryota</taxon>
        <taxon>Metazoa</taxon>
        <taxon>Ecdysozoa</taxon>
        <taxon>Arthropoda</taxon>
        <taxon>Hexapoda</taxon>
        <taxon>Insecta</taxon>
        <taxon>Pterygota</taxon>
        <taxon>Neoptera</taxon>
        <taxon>Endopterygota</taxon>
        <taxon>Diptera</taxon>
        <taxon>Nematocera</taxon>
        <taxon>Culicoidea</taxon>
        <taxon>Culicidae</taxon>
        <taxon>Culicinae</taxon>
        <taxon>Aedini</taxon>
        <taxon>Aedes</taxon>
        <taxon>Stegomyia</taxon>
    </lineage>
</organism>
<evidence type="ECO:0000256" key="2">
    <source>
        <dbReference type="ARBA" id="ARBA00023034"/>
    </source>
</evidence>
<feature type="coiled-coil region" evidence="4">
    <location>
        <begin position="172"/>
        <end position="808"/>
    </location>
</feature>
<reference evidence="6 7" key="1">
    <citation type="submission" date="2017-06" db="EMBL/GenBank/DDBJ databases">
        <title>Aedes aegypti genome working group (AGWG) sequencing and assembly.</title>
        <authorList>
            <consortium name="Aedes aegypti Genome Working Group (AGWG)"/>
            <person name="Matthews B.J."/>
        </authorList>
    </citation>
    <scope>NUCLEOTIDE SEQUENCE [LARGE SCALE GENOMIC DNA]</scope>
    <source>
        <strain evidence="6 7">LVP_AGWG</strain>
    </source>
</reference>
<protein>
    <submittedName>
        <fullName evidence="6">Uncharacterized protein</fullName>
    </submittedName>
</protein>
<dbReference type="Gene3D" id="1.10.287.1490">
    <property type="match status" value="1"/>
</dbReference>
<gene>
    <name evidence="6" type="primary">5576139</name>
</gene>
<dbReference type="FunCoup" id="A0A6I8U4H5">
    <property type="interactions" value="205"/>
</dbReference>
<keyword evidence="3 4" id="KW-0175">Coiled coil</keyword>
<dbReference type="GO" id="GO:0005794">
    <property type="term" value="C:Golgi apparatus"/>
    <property type="evidence" value="ECO:0007669"/>
    <property type="project" value="UniProtKB-SubCell"/>
</dbReference>
<keyword evidence="2" id="KW-0333">Golgi apparatus</keyword>
<name>A0A6I8U4H5_AEDAE</name>
<dbReference type="EnsemblMetazoa" id="AAEL022535-RB">
    <property type="protein sequence ID" value="AAEL022535-PB"/>
    <property type="gene ID" value="AAEL022535"/>
</dbReference>
<dbReference type="Proteomes" id="UP000008820">
    <property type="component" value="Chromosome 1"/>
</dbReference>
<feature type="compositionally biased region" description="Low complexity" evidence="5">
    <location>
        <begin position="1224"/>
        <end position="1265"/>
    </location>
</feature>
<dbReference type="PROSITE" id="PS50913">
    <property type="entry name" value="GRIP"/>
    <property type="match status" value="1"/>
</dbReference>
<feature type="region of interest" description="Disordered" evidence="5">
    <location>
        <begin position="1201"/>
        <end position="1268"/>
    </location>
</feature>
<dbReference type="InterPro" id="IPR000237">
    <property type="entry name" value="GRIP_dom"/>
</dbReference>
<dbReference type="InParanoid" id="A0A6I8U4H5"/>
<dbReference type="GO" id="GO:0006888">
    <property type="term" value="P:endoplasmic reticulum to Golgi vesicle-mediated transport"/>
    <property type="evidence" value="ECO:0007669"/>
    <property type="project" value="TreeGrafter"/>
</dbReference>
<feature type="coiled-coil region" evidence="4">
    <location>
        <begin position="869"/>
        <end position="1002"/>
    </location>
</feature>
<reference evidence="6" key="2">
    <citation type="submission" date="2020-05" db="UniProtKB">
        <authorList>
            <consortium name="EnsemblMetazoa"/>
        </authorList>
    </citation>
    <scope>IDENTIFICATION</scope>
    <source>
        <strain evidence="6">LVP_AGWG</strain>
    </source>
</reference>
<feature type="compositionally biased region" description="Low complexity" evidence="5">
    <location>
        <begin position="105"/>
        <end position="122"/>
    </location>
</feature>
<dbReference type="OrthoDB" id="425925at2759"/>
<evidence type="ECO:0000256" key="1">
    <source>
        <dbReference type="ARBA" id="ARBA00004555"/>
    </source>
</evidence>
<accession>A0A6I8U4H5</accession>
<feature type="compositionally biased region" description="Polar residues" evidence="5">
    <location>
        <begin position="87"/>
        <end position="96"/>
    </location>
</feature>
<proteinExistence type="predicted"/>
<keyword evidence="7" id="KW-1185">Reference proteome</keyword>
<evidence type="ECO:0000313" key="7">
    <source>
        <dbReference type="Proteomes" id="UP000008820"/>
    </source>
</evidence>